<evidence type="ECO:0000313" key="2">
    <source>
        <dbReference type="Proteomes" id="UP000479335"/>
    </source>
</evidence>
<accession>A0A6L8K9R3</accession>
<keyword evidence="2" id="KW-1185">Reference proteome</keyword>
<organism evidence="1 2">
    <name type="scientific">Duganella flavida</name>
    <dbReference type="NCBI Taxonomy" id="2692175"/>
    <lineage>
        <taxon>Bacteria</taxon>
        <taxon>Pseudomonadati</taxon>
        <taxon>Pseudomonadota</taxon>
        <taxon>Betaproteobacteria</taxon>
        <taxon>Burkholderiales</taxon>
        <taxon>Oxalobacteraceae</taxon>
        <taxon>Telluria group</taxon>
        <taxon>Duganella</taxon>
    </lineage>
</organism>
<protein>
    <submittedName>
        <fullName evidence="1">Uncharacterized protein</fullName>
    </submittedName>
</protein>
<reference evidence="1 2" key="1">
    <citation type="submission" date="2019-12" db="EMBL/GenBank/DDBJ databases">
        <title>Novel species isolated from a subtropical stream in China.</title>
        <authorList>
            <person name="Lu H."/>
        </authorList>
    </citation>
    <scope>NUCLEOTIDE SEQUENCE [LARGE SCALE GENOMIC DNA]</scope>
    <source>
        <strain evidence="1 2">FT135W</strain>
    </source>
</reference>
<gene>
    <name evidence="1" type="ORF">GTP46_14065</name>
</gene>
<comment type="caution">
    <text evidence="1">The sequence shown here is derived from an EMBL/GenBank/DDBJ whole genome shotgun (WGS) entry which is preliminary data.</text>
</comment>
<name>A0A6L8K9R3_9BURK</name>
<dbReference type="AlphaFoldDB" id="A0A6L8K9R3"/>
<dbReference type="EMBL" id="WWCN01000008">
    <property type="protein sequence ID" value="MYM23775.1"/>
    <property type="molecule type" value="Genomic_DNA"/>
</dbReference>
<sequence length="130" mass="13765">MTTATDIEALADQLSASANALHVQLMRAIRNGAPREHTQALFEDEIGLRTQADSLYLDAAHLAAAGLAADQQTLLALTARATDAIARIDRFKDLADLAAELLTLAAALAAGKPDHVLAPLEQLKHHLDAL</sequence>
<dbReference type="RefSeq" id="WP_161007265.1">
    <property type="nucleotide sequence ID" value="NZ_WWCN01000008.1"/>
</dbReference>
<evidence type="ECO:0000313" key="1">
    <source>
        <dbReference type="EMBL" id="MYM23775.1"/>
    </source>
</evidence>
<proteinExistence type="predicted"/>
<dbReference type="Proteomes" id="UP000479335">
    <property type="component" value="Unassembled WGS sequence"/>
</dbReference>